<dbReference type="SMART" id="SM00530">
    <property type="entry name" value="HTH_XRE"/>
    <property type="match status" value="1"/>
</dbReference>
<accession>W9GNV4</accession>
<comment type="caution">
    <text evidence="3">The sequence shown here is derived from an EMBL/GenBank/DDBJ whole genome shotgun (WGS) entry which is preliminary data.</text>
</comment>
<dbReference type="GO" id="GO:0003677">
    <property type="term" value="F:DNA binding"/>
    <property type="evidence" value="ECO:0007669"/>
    <property type="project" value="InterPro"/>
</dbReference>
<dbReference type="AlphaFoldDB" id="W9GNV4"/>
<dbReference type="SUPFAM" id="SSF47413">
    <property type="entry name" value="lambda repressor-like DNA-binding domains"/>
    <property type="match status" value="1"/>
</dbReference>
<name>W9GNV4_9MICO</name>
<feature type="region of interest" description="Disordered" evidence="1">
    <location>
        <begin position="146"/>
        <end position="183"/>
    </location>
</feature>
<dbReference type="Gene3D" id="1.10.260.40">
    <property type="entry name" value="lambda repressor-like DNA-binding domains"/>
    <property type="match status" value="1"/>
</dbReference>
<feature type="domain" description="HTH cro/C1-type" evidence="2">
    <location>
        <begin position="29"/>
        <end position="72"/>
    </location>
</feature>
<dbReference type="EMBL" id="AWQS01000033">
    <property type="protein sequence ID" value="EWT06767.1"/>
    <property type="molecule type" value="Genomic_DNA"/>
</dbReference>
<proteinExistence type="predicted"/>
<dbReference type="PATRIC" id="fig|584657.3.peg.1264"/>
<dbReference type="Proteomes" id="UP000019494">
    <property type="component" value="Unassembled WGS sequence"/>
</dbReference>
<evidence type="ECO:0000313" key="4">
    <source>
        <dbReference type="Proteomes" id="UP000019494"/>
    </source>
</evidence>
<dbReference type="CDD" id="cd00093">
    <property type="entry name" value="HTH_XRE"/>
    <property type="match status" value="1"/>
</dbReference>
<protein>
    <submittedName>
        <fullName evidence="3">XRE family transcriptional regulator</fullName>
    </submittedName>
</protein>
<dbReference type="InterPro" id="IPR001387">
    <property type="entry name" value="Cro/C1-type_HTH"/>
</dbReference>
<sequence>MSVPSGTLAIMGTEDDLDFASADAVGRLVARARRLTDLSQRDLASRVGVSHTTIARLESGAGLPSLPLLHAILTMAGLHLRIIDENEKMVRPIPSTTVRDNGGRRFPAHLDVAAPDEVPSWVIESPRYDRPRPPAWHHRRAERDRLLAQRPQASRQTDHPTREQLAERERLRRGPQPVVRPAPPAEIVCTCPEACFDDDEVIGCLPDCPCQCEPPLA</sequence>
<dbReference type="Pfam" id="PF13560">
    <property type="entry name" value="HTH_31"/>
    <property type="match status" value="1"/>
</dbReference>
<reference evidence="4" key="1">
    <citation type="submission" date="2013-08" db="EMBL/GenBank/DDBJ databases">
        <title>Intrasporangium oryzae NRRL B-24470.</title>
        <authorList>
            <person name="Liu H."/>
            <person name="Wang G."/>
        </authorList>
    </citation>
    <scope>NUCLEOTIDE SEQUENCE [LARGE SCALE GENOMIC DNA]</scope>
    <source>
        <strain evidence="4">Q5-1</strain>
    </source>
</reference>
<dbReference type="PROSITE" id="PS50943">
    <property type="entry name" value="HTH_CROC1"/>
    <property type="match status" value="1"/>
</dbReference>
<evidence type="ECO:0000313" key="3">
    <source>
        <dbReference type="EMBL" id="EWT06767.1"/>
    </source>
</evidence>
<evidence type="ECO:0000259" key="2">
    <source>
        <dbReference type="PROSITE" id="PS50943"/>
    </source>
</evidence>
<organism evidence="3 4">
    <name type="scientific">Intrasporangium chromatireducens Q5-1</name>
    <dbReference type="NCBI Taxonomy" id="584657"/>
    <lineage>
        <taxon>Bacteria</taxon>
        <taxon>Bacillati</taxon>
        <taxon>Actinomycetota</taxon>
        <taxon>Actinomycetes</taxon>
        <taxon>Micrococcales</taxon>
        <taxon>Intrasporangiaceae</taxon>
        <taxon>Intrasporangium</taxon>
    </lineage>
</organism>
<feature type="compositionally biased region" description="Basic and acidic residues" evidence="1">
    <location>
        <begin position="156"/>
        <end position="172"/>
    </location>
</feature>
<evidence type="ECO:0000256" key="1">
    <source>
        <dbReference type="SAM" id="MobiDB-lite"/>
    </source>
</evidence>
<gene>
    <name evidence="3" type="ORF">N864_17425</name>
</gene>
<keyword evidence="4" id="KW-1185">Reference proteome</keyword>
<dbReference type="InterPro" id="IPR010982">
    <property type="entry name" value="Lambda_DNA-bd_dom_sf"/>
</dbReference>